<gene>
    <name evidence="11" type="ORF">I6N95_07790</name>
</gene>
<dbReference type="GO" id="GO:0033499">
    <property type="term" value="P:galactose catabolic process via UDP-galactose, Leloir pathway"/>
    <property type="evidence" value="ECO:0007669"/>
    <property type="project" value="TreeGrafter"/>
</dbReference>
<proteinExistence type="inferred from homology"/>
<dbReference type="GO" id="GO:0004034">
    <property type="term" value="F:aldose 1-epimerase activity"/>
    <property type="evidence" value="ECO:0007669"/>
    <property type="project" value="UniProtKB-EC"/>
</dbReference>
<keyword evidence="12" id="KW-1185">Reference proteome</keyword>
<dbReference type="EC" id="5.1.3.3" evidence="4 8"/>
<evidence type="ECO:0000256" key="8">
    <source>
        <dbReference type="PIRNR" id="PIRNR005096"/>
    </source>
</evidence>
<evidence type="ECO:0000256" key="5">
    <source>
        <dbReference type="ARBA" id="ARBA00014165"/>
    </source>
</evidence>
<dbReference type="GO" id="GO:0030246">
    <property type="term" value="F:carbohydrate binding"/>
    <property type="evidence" value="ECO:0007669"/>
    <property type="project" value="InterPro"/>
</dbReference>
<comment type="similarity">
    <text evidence="3 8">Belongs to the aldose epimerase family.</text>
</comment>
<dbReference type="GO" id="GO:0005737">
    <property type="term" value="C:cytoplasm"/>
    <property type="evidence" value="ECO:0007669"/>
    <property type="project" value="TreeGrafter"/>
</dbReference>
<dbReference type="InterPro" id="IPR047215">
    <property type="entry name" value="Galactose_mutarotase-like"/>
</dbReference>
<comment type="catalytic activity">
    <reaction evidence="1 8">
        <text>alpha-D-glucose = beta-D-glucose</text>
        <dbReference type="Rhea" id="RHEA:10264"/>
        <dbReference type="ChEBI" id="CHEBI:15903"/>
        <dbReference type="ChEBI" id="CHEBI:17925"/>
        <dbReference type="EC" id="5.1.3.3"/>
    </reaction>
</comment>
<dbReference type="PIRSF" id="PIRSF005096">
    <property type="entry name" value="GALM"/>
    <property type="match status" value="1"/>
</dbReference>
<dbReference type="EMBL" id="JAEEGA010000004">
    <property type="protein sequence ID" value="MBP1040902.1"/>
    <property type="molecule type" value="Genomic_DNA"/>
</dbReference>
<dbReference type="Pfam" id="PF01263">
    <property type="entry name" value="Aldose_epim"/>
    <property type="match status" value="1"/>
</dbReference>
<evidence type="ECO:0000256" key="6">
    <source>
        <dbReference type="ARBA" id="ARBA00023235"/>
    </source>
</evidence>
<dbReference type="InterPro" id="IPR011013">
    <property type="entry name" value="Gal_mutarotase_sf_dom"/>
</dbReference>
<name>A0A940SRJ8_9ENTE</name>
<dbReference type="InterPro" id="IPR014718">
    <property type="entry name" value="GH-type_carb-bd"/>
</dbReference>
<dbReference type="PANTHER" id="PTHR10091">
    <property type="entry name" value="ALDOSE-1-EPIMERASE"/>
    <property type="match status" value="1"/>
</dbReference>
<dbReference type="InterPro" id="IPR018052">
    <property type="entry name" value="Ald1_epimerase_CS"/>
</dbReference>
<evidence type="ECO:0000256" key="1">
    <source>
        <dbReference type="ARBA" id="ARBA00001614"/>
    </source>
</evidence>
<feature type="binding site" evidence="10">
    <location>
        <begin position="179"/>
        <end position="181"/>
    </location>
    <ligand>
        <name>beta-D-galactose</name>
        <dbReference type="ChEBI" id="CHEBI:27667"/>
    </ligand>
</feature>
<organism evidence="11 12">
    <name type="scientific">Vagococcus allomyrinae</name>
    <dbReference type="NCBI Taxonomy" id="2794353"/>
    <lineage>
        <taxon>Bacteria</taxon>
        <taxon>Bacillati</taxon>
        <taxon>Bacillota</taxon>
        <taxon>Bacilli</taxon>
        <taxon>Lactobacillales</taxon>
        <taxon>Enterococcaceae</taxon>
        <taxon>Vagococcus</taxon>
    </lineage>
</organism>
<dbReference type="InterPro" id="IPR015443">
    <property type="entry name" value="Aldose_1-epimerase"/>
</dbReference>
<keyword evidence="7 8" id="KW-0119">Carbohydrate metabolism</keyword>
<sequence>MTKYKVKVVKTTVQGKHDLEEICIEGTNFDLSLLNYGATITHLATKDRWGQKENIVVNFEKVEDYLAERSFIGSAVGRVAGRIRKGKWGNDKSVQLVCNEGVNHLHGGEIGFDNTFWSYRIEEKVDQLIILFRRQSPHLESGYPGNLEMNIRFTLYQDTLKIEYEGYADRKTLLNPTNHTYFNLSGSKRTSILDHHLWINSANYLPLGNEHLPTGDSQPVEGTVFDLRASRQLSEVLFSTDSQIQQEDGLNHPFLLSHTTTYIGSLSHAKSGRKVLITCHNPVMIVYTGNHFKGQPCIKYGGIALETQDYPDAVTHPQFPNHWLELGELFHRQTTWSFFAT</sequence>
<dbReference type="SUPFAM" id="SSF74650">
    <property type="entry name" value="Galactose mutarotase-like"/>
    <property type="match status" value="1"/>
</dbReference>
<dbReference type="AlphaFoldDB" id="A0A940SRJ8"/>
<protein>
    <recommendedName>
        <fullName evidence="5 8">Aldose 1-epimerase</fullName>
        <ecNumber evidence="4 8">5.1.3.3</ecNumber>
    </recommendedName>
</protein>
<evidence type="ECO:0000256" key="10">
    <source>
        <dbReference type="PIRSR" id="PIRSR005096-3"/>
    </source>
</evidence>
<evidence type="ECO:0000256" key="4">
    <source>
        <dbReference type="ARBA" id="ARBA00013185"/>
    </source>
</evidence>
<dbReference type="CDD" id="cd09019">
    <property type="entry name" value="galactose_mutarotase_like"/>
    <property type="match status" value="1"/>
</dbReference>
<accession>A0A940SRJ8</accession>
<dbReference type="PROSITE" id="PS00545">
    <property type="entry name" value="ALDOSE_1_EPIMERASE"/>
    <property type="match status" value="1"/>
</dbReference>
<evidence type="ECO:0000256" key="7">
    <source>
        <dbReference type="ARBA" id="ARBA00023277"/>
    </source>
</evidence>
<evidence type="ECO:0000256" key="2">
    <source>
        <dbReference type="ARBA" id="ARBA00005028"/>
    </source>
</evidence>
<dbReference type="PANTHER" id="PTHR10091:SF0">
    <property type="entry name" value="GALACTOSE MUTAROTASE"/>
    <property type="match status" value="1"/>
</dbReference>
<evidence type="ECO:0000256" key="9">
    <source>
        <dbReference type="PIRSR" id="PIRSR005096-1"/>
    </source>
</evidence>
<evidence type="ECO:0000313" key="11">
    <source>
        <dbReference type="EMBL" id="MBP1040902.1"/>
    </source>
</evidence>
<dbReference type="Gene3D" id="2.70.98.10">
    <property type="match status" value="1"/>
</dbReference>
<reference evidence="11" key="1">
    <citation type="submission" date="2020-12" db="EMBL/GenBank/DDBJ databases">
        <title>Vagococcus allomyrinae sp. nov. and Enterococcus lavae sp. nov., isolated from the larvae of Allomyrina dichotoma.</title>
        <authorList>
            <person name="Lee S.D."/>
        </authorList>
    </citation>
    <scope>NUCLEOTIDE SEQUENCE</scope>
    <source>
        <strain evidence="11">BWB3-3</strain>
    </source>
</reference>
<comment type="pathway">
    <text evidence="2 8">Carbohydrate metabolism; hexose metabolism.</text>
</comment>
<evidence type="ECO:0000313" key="12">
    <source>
        <dbReference type="Proteomes" id="UP000674938"/>
    </source>
</evidence>
<evidence type="ECO:0000256" key="3">
    <source>
        <dbReference type="ARBA" id="ARBA00006206"/>
    </source>
</evidence>
<dbReference type="Proteomes" id="UP000674938">
    <property type="component" value="Unassembled WGS sequence"/>
</dbReference>
<dbReference type="RefSeq" id="WP_209526411.1">
    <property type="nucleotide sequence ID" value="NZ_JAEEGA010000004.1"/>
</dbReference>
<feature type="active site" description="Proton acceptor" evidence="9">
    <location>
        <position position="306"/>
    </location>
</feature>
<keyword evidence="6 8" id="KW-0413">Isomerase</keyword>
<dbReference type="GO" id="GO:0006006">
    <property type="term" value="P:glucose metabolic process"/>
    <property type="evidence" value="ECO:0007669"/>
    <property type="project" value="TreeGrafter"/>
</dbReference>
<comment type="caution">
    <text evidence="11">The sequence shown here is derived from an EMBL/GenBank/DDBJ whole genome shotgun (WGS) entry which is preliminary data.</text>
</comment>
<dbReference type="InterPro" id="IPR008183">
    <property type="entry name" value="Aldose_1/G6P_1-epimerase"/>
</dbReference>
<feature type="active site" description="Proton donor" evidence="9">
    <location>
        <position position="179"/>
    </location>
</feature>